<feature type="coiled-coil region" evidence="8">
    <location>
        <begin position="551"/>
        <end position="623"/>
    </location>
</feature>
<evidence type="ECO:0000256" key="1">
    <source>
        <dbReference type="ARBA" id="ARBA00004120"/>
    </source>
</evidence>
<feature type="coiled-coil region" evidence="8">
    <location>
        <begin position="1327"/>
        <end position="1361"/>
    </location>
</feature>
<name>A0A9C5ZKK9_9MUSC</name>
<sequence>MGWQSLVKVVLLICLGEFLHTKYVRATMPAFYRQVKLLPFLHTASPQQQDAIRNQRSLYGSGQQVASYNIASLGASHVPQNGLINLLESTKQQGFPNNAAVAFANPGAKDIIPNMPMSLSLPPFLPLKLGGQTAGTSSVSVATAEDFQDLAQANLRLQSPFDGKRYAPINAMLARPFNKPGKIRMDLPEVVSVKKFNDFTNEQKDHLYETLLELAVALDELPKKSLRKTLELTLAVLQYKGKQVQLLQEQLDEKSQSSCVESLSERLMIENEKLTQLLTRTEDEKLLLRDKNKGLIAENFQLKQRLKEITANAEASDKDSSDPLSELDKQESLLRNINLKNKHIKRLLKEIEALQNENIEQSKTIIDLEKRLKCEKENWEELNENFLLLEKEKTSLREAFDELTIEIKRLENNINYLEDEKERSEKELQEFVDKLEKKAQSWKKLLLEKDKELKKLKTKTNKLDGSERSQALSGDESTDTDVGANGSEKFKLYQAIEARDKLIEQLELKIQIMADEMLAATQLMNRIYQERNEEMNPRKPRSCCANIEALLKASTAKCRELSDMLERAEEECAIKAKQAMEATKSLAAFQCGEDGLLPALRRCSALESKLQSRENQIRSLITELNSMHEIGQENSFLRKRLNIPDDAIISTKNLAAKERNKGKIIDRLNLKLRASEEMRLQLKLEKSDLRKEILELKQLLLTASNNTAADRDKSSEILAEEDHGIIESTEMNSKDDTPPYQTLEINKLTRKSPTKEIGEVDDSNNTPEASLAVTVCTHCHGNYKIELQDPGNTGGMDMKYQDIAQENEILRQGMLEILEKLKEYGDMSEQIVIDKTLLSNLLKILKSPDACQDSPLRLQEEMLELKQKEQALEELLKQHIAMKNYCAEDDAQSVESMREDGEIRNAEELPIEMPTLFDSSTRPTTPNRSHSLLQIPNISHESTWTITEKRQLEQEVDELKIYRKHYEELYLHMKASDLEVMQACAELTEKTAKLETDLMKAEKCLQYLKEDLDNSLSKMKEKQMFWLEKESKYKMDIKNLEHESEHLKREKENCFSIYCYSREEYLSLQKSFTENLMKLSLVTQEILSGKSMDSINIPDLNMDYGIIIDNYQLDVIPLEEFKKENKLNKEFQEQKTEMLKNIAHLESLLLIAREQIQSQQKLLNDITDNHIGLRHLVADLQSTSEEKFLIAKIQRDLDNAKLEIDRLRDECAASRQHFEALQQELLNKEKLCQQLRKNFHNERANREIKLKFLQKSLLLLKEKYAKYTPLIFLTNFICAYKKFQNSVEENSEKNYLKIVNKQIEELIKTKLSEQNIEMEEQPQLIKLIKSETQCRLYEDEVKMLQNKCRYLEKDLNELRLNQACESEHWKTVQALFGSEKAIDDLVLKTEKNLKAVEKILTQDIACNTEAPIPAERKRSLKPAQVDVLIQTEQESPKRRDSKKGYLAAETEDGNQIATRNVVTETKEVQIQTCKQRNLQESKAIQTLEETNATNVMNGKPHKIDSPKTNELQRTLETLKATENRLTQANLQIEELKSKLNSLQALKESESSTELSPASTKTDVIEKTILSFHTLLSEKDKSIGKYQDILQTEREQNHLTVSKLNAEIEGLNHAVTQLNVGMKNKDLEILELKTQLESISVRRNSSEKLQLATIGMETEENVDNSLNEMTDEKIEEMFQQENSPPNSATGSIVIAPEEVVKEKHELEDAKTLLIPTNIMKQLKELKDKASYYESALKVKEDEIVILKEKVKLLQDREKSSEITNNTEVEQLRIMVEEKDKHINELLETLNNFHEDQERFITDSSSYTTDQITQLANDLTRTEATNKIYYAQVEALKKQLTNLTQREKQARDLSQSLRNQLIKRPVVSIKTELNARVKNESLQKRAQQLELDLEEARAEIQRQKVIIDNKRHRSAHEVGLWEKQKRWQQNAEKLKGKLEDTEATLEKTKTLLQSARNTVNRLEKDKQMLEAKLGRATHQTTKHSIKCCRAPSCPNLHNPISTNAAIVKYTTSESPDTVTAGSSECSSPVRNVTNNKMQYTVQAQNQEVIDALKTRLEMQQRKILVMELAGKGSHALTNEMEKLQEKLSTIESQNIRLEAKNLQLQLDNDLLRQGDGTERFQKRIKHLEDYIMALKEEIASSEARRQLCKCSGVKVNLQTGQSAEHTILSLRNLVEKLKAENKYLKDGRRSSESRSSSEAANDTARLQQKLHDSLDKISSLELKLKAPSKCPHCESRQKVAPPPLQEELNYIKEQLHKKTQLLQKAKVLLTRAAAKEKVLKEQLTMWKRKCFELQNVPVIEEISE</sequence>
<evidence type="ECO:0000256" key="2">
    <source>
        <dbReference type="ARBA" id="ARBA00004300"/>
    </source>
</evidence>
<keyword evidence="3" id="KW-0963">Cytoplasm</keyword>
<dbReference type="GO" id="GO:0034451">
    <property type="term" value="C:centriolar satellite"/>
    <property type="evidence" value="ECO:0007669"/>
    <property type="project" value="TreeGrafter"/>
</dbReference>
<evidence type="ECO:0000313" key="12">
    <source>
        <dbReference type="RefSeq" id="XP_037900656.1"/>
    </source>
</evidence>
<feature type="coiled-coil region" evidence="8">
    <location>
        <begin position="2071"/>
        <end position="2142"/>
    </location>
</feature>
<dbReference type="PANTHER" id="PTHR18879">
    <property type="entry name" value="CENTROSOMAL PROTEIN OF 290 KDA"/>
    <property type="match status" value="1"/>
</dbReference>
<keyword evidence="11" id="KW-1185">Reference proteome</keyword>
<evidence type="ECO:0000256" key="5">
    <source>
        <dbReference type="ARBA" id="ARBA00023054"/>
    </source>
</evidence>
<feature type="region of interest" description="Disordered" evidence="9">
    <location>
        <begin position="2182"/>
        <end position="2201"/>
    </location>
</feature>
<evidence type="ECO:0000256" key="9">
    <source>
        <dbReference type="SAM" id="MobiDB-lite"/>
    </source>
</evidence>
<feature type="coiled-coil region" evidence="8">
    <location>
        <begin position="1190"/>
        <end position="1238"/>
    </location>
</feature>
<dbReference type="Proteomes" id="UP000092443">
    <property type="component" value="Unplaced"/>
</dbReference>
<reference evidence="12" key="1">
    <citation type="submission" date="2025-08" db="UniProtKB">
        <authorList>
            <consortium name="RefSeq"/>
        </authorList>
    </citation>
    <scope>IDENTIFICATION</scope>
    <source>
        <tissue evidence="12">Whole body pupa</tissue>
    </source>
</reference>
<accession>A0A9C5ZKK9</accession>
<feature type="coiled-coil region" evidence="8">
    <location>
        <begin position="1721"/>
        <end position="1787"/>
    </location>
</feature>
<feature type="coiled-coil region" evidence="8">
    <location>
        <begin position="1824"/>
        <end position="1977"/>
    </location>
</feature>
<dbReference type="RefSeq" id="XP_037900656.1">
    <property type="nucleotide sequence ID" value="XM_038044728.1"/>
</dbReference>
<gene>
    <name evidence="12" type="primary">LOC119644986</name>
</gene>
<proteinExistence type="predicted"/>
<dbReference type="GO" id="GO:1905515">
    <property type="term" value="P:non-motile cilium assembly"/>
    <property type="evidence" value="ECO:0007669"/>
    <property type="project" value="TreeGrafter"/>
</dbReference>
<dbReference type="GO" id="GO:0035869">
    <property type="term" value="C:ciliary transition zone"/>
    <property type="evidence" value="ECO:0007669"/>
    <property type="project" value="TreeGrafter"/>
</dbReference>
<keyword evidence="7" id="KW-0966">Cell projection</keyword>
<feature type="region of interest" description="Disordered" evidence="9">
    <location>
        <begin position="459"/>
        <end position="484"/>
    </location>
</feature>
<dbReference type="GeneID" id="119644986"/>
<dbReference type="InterPro" id="IPR026201">
    <property type="entry name" value="Cep290"/>
</dbReference>
<feature type="coiled-coil region" evidence="8">
    <location>
        <begin position="949"/>
        <end position="1004"/>
    </location>
</feature>
<feature type="coiled-coil region" evidence="8">
    <location>
        <begin position="1508"/>
        <end position="1552"/>
    </location>
</feature>
<keyword evidence="10" id="KW-0732">Signal</keyword>
<feature type="chain" id="PRO_5038607899" evidence="10">
    <location>
        <begin position="27"/>
        <end position="2302"/>
    </location>
</feature>
<dbReference type="KEGG" id="gfs:119644986"/>
<protein>
    <submittedName>
        <fullName evidence="12">Centrosomal protein cep290</fullName>
    </submittedName>
</protein>
<feature type="coiled-coil region" evidence="8">
    <location>
        <begin position="665"/>
        <end position="706"/>
    </location>
</feature>
<keyword evidence="4" id="KW-0970">Cilium biogenesis/degradation</keyword>
<evidence type="ECO:0000256" key="10">
    <source>
        <dbReference type="SAM" id="SignalP"/>
    </source>
</evidence>
<evidence type="ECO:0000256" key="6">
    <source>
        <dbReference type="ARBA" id="ARBA00023212"/>
    </source>
</evidence>
<comment type="subcellular location">
    <subcellularLocation>
        <location evidence="1">Cytoplasm</location>
        <location evidence="1">Cytoskeleton</location>
        <location evidence="1">Cilium basal body</location>
    </subcellularLocation>
    <subcellularLocation>
        <location evidence="2">Cytoplasm</location>
        <location evidence="2">Cytoskeleton</location>
        <location evidence="2">Microtubule organizing center</location>
        <location evidence="2">Centrosome</location>
    </subcellularLocation>
</comment>
<evidence type="ECO:0000313" key="11">
    <source>
        <dbReference type="Proteomes" id="UP000092443"/>
    </source>
</evidence>
<dbReference type="GO" id="GO:0097711">
    <property type="term" value="P:ciliary basal body-plasma membrane docking"/>
    <property type="evidence" value="ECO:0007669"/>
    <property type="project" value="TreeGrafter"/>
</dbReference>
<keyword evidence="6" id="KW-0206">Cytoskeleton</keyword>
<evidence type="ECO:0000256" key="7">
    <source>
        <dbReference type="ARBA" id="ARBA00023273"/>
    </source>
</evidence>
<evidence type="ECO:0000256" key="8">
    <source>
        <dbReference type="SAM" id="Coils"/>
    </source>
</evidence>
<evidence type="ECO:0000256" key="3">
    <source>
        <dbReference type="ARBA" id="ARBA00022490"/>
    </source>
</evidence>
<feature type="signal peptide" evidence="10">
    <location>
        <begin position="1"/>
        <end position="26"/>
    </location>
</feature>
<keyword evidence="5 8" id="KW-0175">Coiled coil</keyword>
<feature type="coiled-coil region" evidence="8">
    <location>
        <begin position="264"/>
        <end position="291"/>
    </location>
</feature>
<evidence type="ECO:0000256" key="4">
    <source>
        <dbReference type="ARBA" id="ARBA00022794"/>
    </source>
</evidence>
<organism evidence="11 12">
    <name type="scientific">Glossina fuscipes</name>
    <dbReference type="NCBI Taxonomy" id="7396"/>
    <lineage>
        <taxon>Eukaryota</taxon>
        <taxon>Metazoa</taxon>
        <taxon>Ecdysozoa</taxon>
        <taxon>Arthropoda</taxon>
        <taxon>Hexapoda</taxon>
        <taxon>Insecta</taxon>
        <taxon>Pterygota</taxon>
        <taxon>Neoptera</taxon>
        <taxon>Endopterygota</taxon>
        <taxon>Diptera</taxon>
        <taxon>Brachycera</taxon>
        <taxon>Muscomorpha</taxon>
        <taxon>Hippoboscoidea</taxon>
        <taxon>Glossinidae</taxon>
        <taxon>Glossina</taxon>
    </lineage>
</organism>
<feature type="coiled-coil region" evidence="8">
    <location>
        <begin position="334"/>
        <end position="459"/>
    </location>
</feature>
<dbReference type="GO" id="GO:1905349">
    <property type="term" value="P:ciliary transition zone assembly"/>
    <property type="evidence" value="ECO:0007669"/>
    <property type="project" value="TreeGrafter"/>
</dbReference>
<dbReference type="PANTHER" id="PTHR18879:SF20">
    <property type="entry name" value="CENTROSOMAL PROTEIN OF 290 KDA"/>
    <property type="match status" value="1"/>
</dbReference>